<dbReference type="InterPro" id="IPR001005">
    <property type="entry name" value="SANT/Myb"/>
</dbReference>
<proteinExistence type="predicted"/>
<dbReference type="GO" id="GO:0012505">
    <property type="term" value="C:endomembrane system"/>
    <property type="evidence" value="ECO:0007669"/>
    <property type="project" value="UniProtKB-SubCell"/>
</dbReference>
<feature type="chain" id="PRO_5044680552" evidence="8">
    <location>
        <begin position="22"/>
        <end position="561"/>
    </location>
</feature>
<dbReference type="PROSITE" id="PS00636">
    <property type="entry name" value="DNAJ_1"/>
    <property type="match status" value="1"/>
</dbReference>
<evidence type="ECO:0000256" key="6">
    <source>
        <dbReference type="SAM" id="MobiDB-lite"/>
    </source>
</evidence>
<dbReference type="SUPFAM" id="SSF46565">
    <property type="entry name" value="Chaperone J-domain"/>
    <property type="match status" value="1"/>
</dbReference>
<evidence type="ECO:0000313" key="11">
    <source>
        <dbReference type="Proteomes" id="UP000694388"/>
    </source>
</evidence>
<dbReference type="Ensembl" id="ENSEBUT00000015736.1">
    <property type="protein sequence ID" value="ENSEBUP00000015160.1"/>
    <property type="gene ID" value="ENSEBUG00000009549.1"/>
</dbReference>
<organism evidence="10 11">
    <name type="scientific">Eptatretus burgeri</name>
    <name type="common">Inshore hagfish</name>
    <dbReference type="NCBI Taxonomy" id="7764"/>
    <lineage>
        <taxon>Eukaryota</taxon>
        <taxon>Metazoa</taxon>
        <taxon>Chordata</taxon>
        <taxon>Craniata</taxon>
        <taxon>Vertebrata</taxon>
        <taxon>Cyclostomata</taxon>
        <taxon>Myxini</taxon>
        <taxon>Myxiniformes</taxon>
        <taxon>Myxinidae</taxon>
        <taxon>Eptatretinae</taxon>
        <taxon>Eptatretus</taxon>
    </lineage>
</organism>
<dbReference type="CDD" id="cd06257">
    <property type="entry name" value="DnaJ"/>
    <property type="match status" value="1"/>
</dbReference>
<feature type="compositionally biased region" description="Basic and acidic residues" evidence="6">
    <location>
        <begin position="473"/>
        <end position="491"/>
    </location>
</feature>
<evidence type="ECO:0000313" key="10">
    <source>
        <dbReference type="Ensembl" id="ENSEBUP00000015181.1"/>
    </source>
</evidence>
<keyword evidence="3 7" id="KW-1133">Transmembrane helix</keyword>
<evidence type="ECO:0000256" key="3">
    <source>
        <dbReference type="ARBA" id="ARBA00022989"/>
    </source>
</evidence>
<evidence type="ECO:0000256" key="1">
    <source>
        <dbReference type="ARBA" id="ARBA00022692"/>
    </source>
</evidence>
<dbReference type="InterPro" id="IPR001623">
    <property type="entry name" value="DnaJ_domain"/>
</dbReference>
<dbReference type="InterPro" id="IPR036869">
    <property type="entry name" value="J_dom_sf"/>
</dbReference>
<evidence type="ECO:0000259" key="9">
    <source>
        <dbReference type="PROSITE" id="PS50076"/>
    </source>
</evidence>
<feature type="signal peptide" evidence="8">
    <location>
        <begin position="1"/>
        <end position="21"/>
    </location>
</feature>
<dbReference type="SMART" id="SM00717">
    <property type="entry name" value="SANT"/>
    <property type="match status" value="2"/>
</dbReference>
<dbReference type="InterPro" id="IPR052606">
    <property type="entry name" value="DnaJ_domain_protein"/>
</dbReference>
<dbReference type="Pfam" id="PF00226">
    <property type="entry name" value="DnaJ"/>
    <property type="match status" value="1"/>
</dbReference>
<reference evidence="10" key="1">
    <citation type="submission" date="2025-05" db="UniProtKB">
        <authorList>
            <consortium name="Ensembl"/>
        </authorList>
    </citation>
    <scope>IDENTIFICATION</scope>
</reference>
<dbReference type="GeneTree" id="ENSGT00940000156678"/>
<dbReference type="AlphaFoldDB" id="A0A8C4QGL0"/>
<evidence type="ECO:0000256" key="5">
    <source>
        <dbReference type="ARBA" id="ARBA00037847"/>
    </source>
</evidence>
<sequence length="561" mass="64064">MMLGIPALMLLNLLGAHSAFAWDSGDLELFDLVEEVHRNFYEVLGVEQTAGTPEIRKAYRRTSLQLHPDKNKHEEAEQQFRQVVAIYEVLKDEEKRKKYDEVLEHGLPDWRHSVYYYRRVRKMGLLEFLLLLFLILTVGHYLVSWSIYLEQKFLQQEMFLKRKKDRRKKSSKSSSGKDDAEPSLPEDAQGLLVQPKLVDLLPFLLVRTILALPSTLQHIIQGMRDTFNNWQEEKRLKQAAEAEERALLEKPRLPKPRRVRTMVVPSETNGVELFVNQSCKQPSTGNALDDIESQLDEWLQENPKGKSVKAEWSEEDFSYLARLMAKFPGGAPGRWEKIALEMGRPVAEVTSKAKQVKEAVSACAASRLVKFKELRAVGVIGPVVEGHSTVPDHIMTQRDDCSTDSCVNKGVVQDKITEQAQTTECGLEPEQGTDDWSQNFHGDGQQKGARQRGRRQRDFDGQHEDYDIAEAVINERRKGQRSDADEQKEQGTGKGQNAAHEDAWTQNQQKLLELALGQFPRGTLERWDKISKCVPGKSKVSHYHRNSPVRSVLQTFIFPPS</sequence>
<dbReference type="InterPro" id="IPR009057">
    <property type="entry name" value="Homeodomain-like_sf"/>
</dbReference>
<dbReference type="PANTHER" id="PTHR44653:SF2">
    <property type="entry name" value="DNAJ HOMOLOG SUBFAMILY C MEMBER 1"/>
    <property type="match status" value="1"/>
</dbReference>
<name>A0A8C4QGL0_EPTBU</name>
<keyword evidence="1 7" id="KW-0812">Transmembrane</keyword>
<dbReference type="PANTHER" id="PTHR44653">
    <property type="entry name" value="DNAJ HOMOLOG SUBFAMILY C MEMBER 1"/>
    <property type="match status" value="1"/>
</dbReference>
<dbReference type="SUPFAM" id="SSF46689">
    <property type="entry name" value="Homeodomain-like"/>
    <property type="match status" value="2"/>
</dbReference>
<feature type="region of interest" description="Disordered" evidence="6">
    <location>
        <begin position="423"/>
        <end position="501"/>
    </location>
</feature>
<dbReference type="Ensembl" id="ENSEBUT00000015756.1">
    <property type="protein sequence ID" value="ENSEBUP00000015181.1"/>
    <property type="gene ID" value="ENSEBUG00000009549.1"/>
</dbReference>
<feature type="compositionally biased region" description="Basic and acidic residues" evidence="6">
    <location>
        <begin position="456"/>
        <end position="466"/>
    </location>
</feature>
<evidence type="ECO:0000256" key="7">
    <source>
        <dbReference type="SAM" id="Phobius"/>
    </source>
</evidence>
<dbReference type="Gene3D" id="1.10.10.60">
    <property type="entry name" value="Homeodomain-like"/>
    <property type="match status" value="2"/>
</dbReference>
<accession>A0A8C4QGL0</accession>
<feature type="transmembrane region" description="Helical" evidence="7">
    <location>
        <begin position="128"/>
        <end position="149"/>
    </location>
</feature>
<dbReference type="PRINTS" id="PR00625">
    <property type="entry name" value="JDOMAIN"/>
</dbReference>
<keyword evidence="11" id="KW-1185">Reference proteome</keyword>
<evidence type="ECO:0000256" key="4">
    <source>
        <dbReference type="ARBA" id="ARBA00023136"/>
    </source>
</evidence>
<evidence type="ECO:0000256" key="2">
    <source>
        <dbReference type="ARBA" id="ARBA00022729"/>
    </source>
</evidence>
<feature type="domain" description="J" evidence="9">
    <location>
        <begin position="39"/>
        <end position="103"/>
    </location>
</feature>
<dbReference type="Gene3D" id="1.10.287.110">
    <property type="entry name" value="DnaJ domain"/>
    <property type="match status" value="1"/>
</dbReference>
<dbReference type="OMA" id="XVTTKAK"/>
<dbReference type="SMART" id="SM00271">
    <property type="entry name" value="DnaJ"/>
    <property type="match status" value="1"/>
</dbReference>
<evidence type="ECO:0000256" key="8">
    <source>
        <dbReference type="SAM" id="SignalP"/>
    </source>
</evidence>
<dbReference type="CDD" id="cd00167">
    <property type="entry name" value="SANT"/>
    <property type="match status" value="1"/>
</dbReference>
<comment type="subcellular location">
    <subcellularLocation>
        <location evidence="5">Endomembrane system</location>
        <topology evidence="5">Single-pass membrane protein</topology>
    </subcellularLocation>
</comment>
<keyword evidence="4 7" id="KW-0472">Membrane</keyword>
<dbReference type="Pfam" id="PF23082">
    <property type="entry name" value="Myb_DNA-binding_2"/>
    <property type="match status" value="2"/>
</dbReference>
<feature type="region of interest" description="Disordered" evidence="6">
    <location>
        <begin position="165"/>
        <end position="185"/>
    </location>
</feature>
<dbReference type="PROSITE" id="PS50076">
    <property type="entry name" value="DNAJ_2"/>
    <property type="match status" value="1"/>
</dbReference>
<dbReference type="Proteomes" id="UP000694388">
    <property type="component" value="Unplaced"/>
</dbReference>
<dbReference type="InterPro" id="IPR018253">
    <property type="entry name" value="DnaJ_domain_CS"/>
</dbReference>
<protein>
    <submittedName>
        <fullName evidence="10">DnaJ (Hsp40) homolog, subfamily C, member 1</fullName>
    </submittedName>
</protein>
<keyword evidence="2 8" id="KW-0732">Signal</keyword>